<dbReference type="Proteomes" id="UP001304050">
    <property type="component" value="Unassembled WGS sequence"/>
</dbReference>
<comment type="caution">
    <text evidence="1">The sequence shown here is derived from an EMBL/GenBank/DDBJ whole genome shotgun (WGS) entry which is preliminary data.</text>
</comment>
<accession>A0ACC6N443</accession>
<dbReference type="EMBL" id="JAYESG010000015">
    <property type="protein sequence ID" value="MEA3520451.1"/>
    <property type="molecule type" value="Genomic_DNA"/>
</dbReference>
<gene>
    <name evidence="1" type="ORF">U8465_25670</name>
</gene>
<evidence type="ECO:0000313" key="2">
    <source>
        <dbReference type="Proteomes" id="UP001304050"/>
    </source>
</evidence>
<evidence type="ECO:0000313" key="1">
    <source>
        <dbReference type="EMBL" id="MEA3520451.1"/>
    </source>
</evidence>
<protein>
    <submittedName>
        <fullName evidence="1">Uncharacterized protein</fullName>
    </submittedName>
</protein>
<reference evidence="1" key="1">
    <citation type="submission" date="2023-12" db="EMBL/GenBank/DDBJ databases">
        <title>Diversity of Rhizobium in root nodule of phaseolus vulgaris.</title>
        <authorList>
            <person name="Wang H."/>
        </authorList>
    </citation>
    <scope>NUCLEOTIDE SEQUENCE</scope>
    <source>
        <strain evidence="1">MJ31</strain>
    </source>
</reference>
<proteinExistence type="predicted"/>
<name>A0ACC6N443_9HYPH</name>
<sequence>MNIAVSGDEDHSYPEFIVMGNSIGSGSSPMASASNPAVISHFFSSSAWIEGAALDQLDDMSRLPGVSEIAGKEGATMSAIDLLVTSGNDPLECRMALSALLPSSSLTRSGLAAPSRRASARCVRSRLKSRRRPNPVASSPTDHRARQRGQGFQAVIRHIGPTATINGDLR</sequence>
<organism evidence="1 2">
    <name type="scientific">Rhizobium mulingense</name>
    <dbReference type="NCBI Taxonomy" id="3031128"/>
    <lineage>
        <taxon>Bacteria</taxon>
        <taxon>Pseudomonadati</taxon>
        <taxon>Pseudomonadota</taxon>
        <taxon>Alphaproteobacteria</taxon>
        <taxon>Hyphomicrobiales</taxon>
        <taxon>Rhizobiaceae</taxon>
        <taxon>Rhizobium/Agrobacterium group</taxon>
        <taxon>Rhizobium</taxon>
    </lineage>
</organism>
<keyword evidence="2" id="KW-1185">Reference proteome</keyword>